<dbReference type="AlphaFoldDB" id="A0A653C7W9"/>
<name>A0A653C7W9_CALMS</name>
<gene>
    <name evidence="1" type="ORF">CALMAC_LOCUS6930</name>
</gene>
<sequence length="85" mass="10130">MRSYVDFCGKLKSWISSAKQYNYLSDTFCIKSFYRSFVIFSQCLRCFSGSTRYIRYSLRSLCCYLIMFVHLPPLHFRQGVSRSFS</sequence>
<organism evidence="1 2">
    <name type="scientific">Callosobruchus maculatus</name>
    <name type="common">Southern cowpea weevil</name>
    <name type="synonym">Pulse bruchid</name>
    <dbReference type="NCBI Taxonomy" id="64391"/>
    <lineage>
        <taxon>Eukaryota</taxon>
        <taxon>Metazoa</taxon>
        <taxon>Ecdysozoa</taxon>
        <taxon>Arthropoda</taxon>
        <taxon>Hexapoda</taxon>
        <taxon>Insecta</taxon>
        <taxon>Pterygota</taxon>
        <taxon>Neoptera</taxon>
        <taxon>Endopterygota</taxon>
        <taxon>Coleoptera</taxon>
        <taxon>Polyphaga</taxon>
        <taxon>Cucujiformia</taxon>
        <taxon>Chrysomeloidea</taxon>
        <taxon>Chrysomelidae</taxon>
        <taxon>Bruchinae</taxon>
        <taxon>Bruchini</taxon>
        <taxon>Callosobruchus</taxon>
    </lineage>
</organism>
<keyword evidence="2" id="KW-1185">Reference proteome</keyword>
<proteinExistence type="predicted"/>
<reference evidence="1 2" key="1">
    <citation type="submission" date="2019-01" db="EMBL/GenBank/DDBJ databases">
        <authorList>
            <person name="Sayadi A."/>
        </authorList>
    </citation>
    <scope>NUCLEOTIDE SEQUENCE [LARGE SCALE GENOMIC DNA]</scope>
</reference>
<dbReference type="Proteomes" id="UP000410492">
    <property type="component" value="Unassembled WGS sequence"/>
</dbReference>
<dbReference type="EMBL" id="CAACVG010007165">
    <property type="protein sequence ID" value="VEN43955.1"/>
    <property type="molecule type" value="Genomic_DNA"/>
</dbReference>
<evidence type="ECO:0000313" key="1">
    <source>
        <dbReference type="EMBL" id="VEN43955.1"/>
    </source>
</evidence>
<evidence type="ECO:0000313" key="2">
    <source>
        <dbReference type="Proteomes" id="UP000410492"/>
    </source>
</evidence>
<protein>
    <submittedName>
        <fullName evidence="1">Uncharacterized protein</fullName>
    </submittedName>
</protein>
<accession>A0A653C7W9</accession>